<keyword evidence="1" id="KW-0479">Metal-binding</keyword>
<dbReference type="InterPro" id="IPR037274">
    <property type="entry name" value="Znf_CHY_sf"/>
</dbReference>
<dbReference type="AlphaFoldDB" id="A0A502H1G4"/>
<protein>
    <recommendedName>
        <fullName evidence="4">CHY-type domain-containing protein</fullName>
    </recommendedName>
</protein>
<dbReference type="PROSITE" id="PS51266">
    <property type="entry name" value="ZF_CHY"/>
    <property type="match status" value="1"/>
</dbReference>
<organism evidence="5 6">
    <name type="scientific">Hymenobacter nivis</name>
    <dbReference type="NCBI Taxonomy" id="1850093"/>
    <lineage>
        <taxon>Bacteria</taxon>
        <taxon>Pseudomonadati</taxon>
        <taxon>Bacteroidota</taxon>
        <taxon>Cytophagia</taxon>
        <taxon>Cytophagales</taxon>
        <taxon>Hymenobacteraceae</taxon>
        <taxon>Hymenobacter</taxon>
    </lineage>
</organism>
<evidence type="ECO:0000313" key="6">
    <source>
        <dbReference type="Proteomes" id="UP000317646"/>
    </source>
</evidence>
<evidence type="ECO:0000256" key="2">
    <source>
        <dbReference type="ARBA" id="ARBA00022771"/>
    </source>
</evidence>
<name>A0A502H1G4_9BACT</name>
<dbReference type="InterPro" id="IPR008913">
    <property type="entry name" value="Znf_CHY"/>
</dbReference>
<gene>
    <name evidence="5" type="ORF">EAH73_07895</name>
</gene>
<proteinExistence type="predicted"/>
<dbReference type="GO" id="GO:0045041">
    <property type="term" value="P:protein import into mitochondrial intermembrane space"/>
    <property type="evidence" value="ECO:0007669"/>
    <property type="project" value="TreeGrafter"/>
</dbReference>
<dbReference type="Proteomes" id="UP000317646">
    <property type="component" value="Unassembled WGS sequence"/>
</dbReference>
<dbReference type="PANTHER" id="PTHR28082:SF1">
    <property type="entry name" value="HELPER OF TIM PROTEIN 13"/>
    <property type="match status" value="1"/>
</dbReference>
<dbReference type="InterPro" id="IPR016694">
    <property type="entry name" value="UCP017292"/>
</dbReference>
<dbReference type="EMBL" id="RCYZ01000002">
    <property type="protein sequence ID" value="TPG67615.1"/>
    <property type="molecule type" value="Genomic_DNA"/>
</dbReference>
<evidence type="ECO:0000313" key="5">
    <source>
        <dbReference type="EMBL" id="TPG67615.1"/>
    </source>
</evidence>
<keyword evidence="2" id="KW-0863">Zinc-finger</keyword>
<keyword evidence="3" id="KW-0862">Zinc</keyword>
<dbReference type="SUPFAM" id="SSF161219">
    <property type="entry name" value="CHY zinc finger-like"/>
    <property type="match status" value="1"/>
</dbReference>
<dbReference type="PIRSF" id="PIRSF017292">
    <property type="entry name" value="UCP017292_Znf_CHY"/>
    <property type="match status" value="1"/>
</dbReference>
<dbReference type="InterPro" id="IPR052604">
    <property type="entry name" value="Mito_Tim_assembly_helper"/>
</dbReference>
<evidence type="ECO:0000256" key="1">
    <source>
        <dbReference type="ARBA" id="ARBA00022723"/>
    </source>
</evidence>
<keyword evidence="6" id="KW-1185">Reference proteome</keyword>
<accession>A0A502H1G4</accession>
<evidence type="ECO:0000256" key="3">
    <source>
        <dbReference type="ARBA" id="ARBA00022833"/>
    </source>
</evidence>
<dbReference type="OrthoDB" id="882119at2"/>
<comment type="caution">
    <text evidence="5">The sequence shown here is derived from an EMBL/GenBank/DDBJ whole genome shotgun (WGS) entry which is preliminary data.</text>
</comment>
<evidence type="ECO:0000259" key="4">
    <source>
        <dbReference type="PROSITE" id="PS51266"/>
    </source>
</evidence>
<dbReference type="Pfam" id="PF05495">
    <property type="entry name" value="zf-CHY"/>
    <property type="match status" value="1"/>
</dbReference>
<feature type="domain" description="CHY-type" evidence="4">
    <location>
        <begin position="20"/>
        <end position="101"/>
    </location>
</feature>
<sequence length="117" mass="12818">MTPEGPHLGPPAATTCHGVGVNERTQCAHYHSERDIIAIKFKCCDAFYACIQCHNETAGHAPVVWGRAERSTEAILCGNCYHTLSIAAYLACHNTCPQCQAAFNPGCANHYDLYFEM</sequence>
<reference evidence="5 6" key="1">
    <citation type="journal article" date="2019" name="Environ. Microbiol.">
        <title>Species interactions and distinct microbial communities in high Arctic permafrost affected cryosols are associated with the CH4 and CO2 gas fluxes.</title>
        <authorList>
            <person name="Altshuler I."/>
            <person name="Hamel J."/>
            <person name="Turney S."/>
            <person name="Magnuson E."/>
            <person name="Levesque R."/>
            <person name="Greer C."/>
            <person name="Whyte L.G."/>
        </authorList>
    </citation>
    <scope>NUCLEOTIDE SEQUENCE [LARGE SCALE GENOMIC DNA]</scope>
    <source>
        <strain evidence="5 6">S9.2P</strain>
    </source>
</reference>
<dbReference type="GO" id="GO:0008270">
    <property type="term" value="F:zinc ion binding"/>
    <property type="evidence" value="ECO:0007669"/>
    <property type="project" value="UniProtKB-KW"/>
</dbReference>
<dbReference type="PANTHER" id="PTHR28082">
    <property type="entry name" value="ZINC FINGER PROTEIN"/>
    <property type="match status" value="1"/>
</dbReference>